<gene>
    <name evidence="3" type="ORF">Pse7429DRAFT_4690</name>
</gene>
<evidence type="ECO:0000256" key="1">
    <source>
        <dbReference type="ARBA" id="ARBA00022596"/>
    </source>
</evidence>
<sequence length="345" mass="37560">MATPFLYLVLTLIQVAIAINARILRGEIFYKFIDSTGIFMGRVAYLDCPTGIAGDMCLGALVSAGVPLAYLQEVVHKLGLDREVKLWTESVLRGGITATKLHVELLNYSGSEPPTVELSQEHSHTHHDHGEHSHSSHSHSSHSHSSHSHGSHSHLPDSDQEYSHHEHSPKGHRHLPDINKIISEAKLPKKVEAWSLATFKALAIAEGAVHNIAPEAVHFHEVGALDAIVDIVCTCAGFAWLDIEQIYCSALPAGGGYVDCDHGKMPVPAPATLKLWELHRVITFDNGIRKELVTPTGAAIAVTLCKKFGEVPFMEIQKVGMGAGTRDLEIPNALRLWVGEGKKKA</sequence>
<dbReference type="Pfam" id="PF01969">
    <property type="entry name" value="Ni_insertion"/>
    <property type="match status" value="1"/>
</dbReference>
<evidence type="ECO:0008006" key="5">
    <source>
        <dbReference type="Google" id="ProtNLM"/>
    </source>
</evidence>
<dbReference type="AlphaFoldDB" id="L8MRW0"/>
<feature type="compositionally biased region" description="Basic and acidic residues" evidence="2">
    <location>
        <begin position="119"/>
        <end position="134"/>
    </location>
</feature>
<accession>L8MRW0</accession>
<evidence type="ECO:0000256" key="2">
    <source>
        <dbReference type="SAM" id="MobiDB-lite"/>
    </source>
</evidence>
<organism evidence="3 4">
    <name type="scientific">Pseudanabaena biceps PCC 7429</name>
    <dbReference type="NCBI Taxonomy" id="927668"/>
    <lineage>
        <taxon>Bacteria</taxon>
        <taxon>Bacillati</taxon>
        <taxon>Cyanobacteriota</taxon>
        <taxon>Cyanophyceae</taxon>
        <taxon>Pseudanabaenales</taxon>
        <taxon>Pseudanabaenaceae</taxon>
        <taxon>Pseudanabaena</taxon>
    </lineage>
</organism>
<protein>
    <recommendedName>
        <fullName evidence="5">LarC family nickel insertion protein</fullName>
    </recommendedName>
</protein>
<dbReference type="PANTHER" id="PTHR36566">
    <property type="entry name" value="NICKEL INSERTION PROTEIN-RELATED"/>
    <property type="match status" value="1"/>
</dbReference>
<name>L8MRW0_9CYAN</name>
<keyword evidence="1" id="KW-0533">Nickel</keyword>
<feature type="compositionally biased region" description="Basic residues" evidence="2">
    <location>
        <begin position="135"/>
        <end position="152"/>
    </location>
</feature>
<proteinExistence type="predicted"/>
<evidence type="ECO:0000313" key="4">
    <source>
        <dbReference type="Proteomes" id="UP000011201"/>
    </source>
</evidence>
<reference evidence="3 4" key="1">
    <citation type="journal article" date="2013" name="Proc. Natl. Acad. Sci. U.S.A.">
        <title>Improving the coverage of the cyanobacterial phylum using diversity-driven genome sequencing.</title>
        <authorList>
            <person name="Shih P.M."/>
            <person name="Wu D."/>
            <person name="Latifi A."/>
            <person name="Axen S.D."/>
            <person name="Fewer D.P."/>
            <person name="Talla E."/>
            <person name="Calteau A."/>
            <person name="Cai F."/>
            <person name="Tandeau de Marsac N."/>
            <person name="Rippka R."/>
            <person name="Herdman M."/>
            <person name="Sivonen K."/>
            <person name="Coursin T."/>
            <person name="Laurent T."/>
            <person name="Goodwin L."/>
            <person name="Nolan M."/>
            <person name="Davenport K.W."/>
            <person name="Han C.S."/>
            <person name="Rubin E.M."/>
            <person name="Eisen J.A."/>
            <person name="Woyke T."/>
            <person name="Gugger M."/>
            <person name="Kerfeld C.A."/>
        </authorList>
    </citation>
    <scope>NUCLEOTIDE SEQUENCE [LARGE SCALE GENOMIC DNA]</scope>
    <source>
        <strain evidence="3 4">PCC 7429</strain>
    </source>
</reference>
<comment type="caution">
    <text evidence="3">The sequence shown here is derived from an EMBL/GenBank/DDBJ whole genome shotgun (WGS) entry which is preliminary data.</text>
</comment>
<dbReference type="EMBL" id="ALWB01000415">
    <property type="protein sequence ID" value="ELS30176.1"/>
    <property type="molecule type" value="Genomic_DNA"/>
</dbReference>
<keyword evidence="4" id="KW-1185">Reference proteome</keyword>
<dbReference type="Proteomes" id="UP000011201">
    <property type="component" value="Unassembled WGS sequence"/>
</dbReference>
<feature type="region of interest" description="Disordered" evidence="2">
    <location>
        <begin position="112"/>
        <end position="175"/>
    </location>
</feature>
<dbReference type="PANTHER" id="PTHR36566:SF1">
    <property type="entry name" value="PYRIDINIUM-3,5-BISTHIOCARBOXYLIC ACID MONONUCLEOTIDE NICKEL INSERTION PROTEIN"/>
    <property type="match status" value="1"/>
</dbReference>
<dbReference type="InterPro" id="IPR002822">
    <property type="entry name" value="Ni_insertion"/>
</dbReference>
<feature type="compositionally biased region" description="Basic and acidic residues" evidence="2">
    <location>
        <begin position="154"/>
        <end position="175"/>
    </location>
</feature>
<dbReference type="PATRIC" id="fig|927668.3.peg.5329"/>
<evidence type="ECO:0000313" key="3">
    <source>
        <dbReference type="EMBL" id="ELS30176.1"/>
    </source>
</evidence>